<accession>A0A166AMV1</accession>
<keyword evidence="2 4" id="KW-0489">Methyltransferase</keyword>
<evidence type="ECO:0000256" key="4">
    <source>
        <dbReference type="RuleBase" id="RU362026"/>
    </source>
</evidence>
<dbReference type="RefSeq" id="WP_084269530.1">
    <property type="nucleotide sequence ID" value="NZ_LWMV01000170.1"/>
</dbReference>
<evidence type="ECO:0000256" key="1">
    <source>
        <dbReference type="ARBA" id="ARBA00006594"/>
    </source>
</evidence>
<comment type="catalytic activity">
    <reaction evidence="4">
        <text>a 2'-deoxycytidine in DNA + S-adenosyl-L-methionine = an N(4)-methyl-2'-deoxycytidine in DNA + S-adenosyl-L-homocysteine + H(+)</text>
        <dbReference type="Rhea" id="RHEA:16857"/>
        <dbReference type="Rhea" id="RHEA-COMP:11369"/>
        <dbReference type="Rhea" id="RHEA-COMP:13674"/>
        <dbReference type="ChEBI" id="CHEBI:15378"/>
        <dbReference type="ChEBI" id="CHEBI:57856"/>
        <dbReference type="ChEBI" id="CHEBI:59789"/>
        <dbReference type="ChEBI" id="CHEBI:85452"/>
        <dbReference type="ChEBI" id="CHEBI:137933"/>
        <dbReference type="EC" id="2.1.1.113"/>
    </reaction>
</comment>
<dbReference type="PRINTS" id="PR00508">
    <property type="entry name" value="S21N4MTFRASE"/>
</dbReference>
<organism evidence="7 8">
    <name type="scientific">Methanobrevibacter curvatus</name>
    <dbReference type="NCBI Taxonomy" id="49547"/>
    <lineage>
        <taxon>Archaea</taxon>
        <taxon>Methanobacteriati</taxon>
        <taxon>Methanobacteriota</taxon>
        <taxon>Methanomada group</taxon>
        <taxon>Methanobacteria</taxon>
        <taxon>Methanobacteriales</taxon>
        <taxon>Methanobacteriaceae</taxon>
        <taxon>Methanobrevibacter</taxon>
    </lineage>
</organism>
<comment type="similarity">
    <text evidence="1 4">Belongs to the N(4)/N(6)-methyltransferase family.</text>
</comment>
<dbReference type="InterPro" id="IPR001091">
    <property type="entry name" value="RM_Methyltransferase"/>
</dbReference>
<feature type="domain" description="DNA methylase N-4/N-6" evidence="6">
    <location>
        <begin position="58"/>
        <end position="354"/>
    </location>
</feature>
<dbReference type="InterPro" id="IPR029063">
    <property type="entry name" value="SAM-dependent_MTases_sf"/>
</dbReference>
<dbReference type="STRING" id="49547.MBCUR_10940"/>
<dbReference type="EC" id="2.1.1.113" evidence="4"/>
<dbReference type="AlphaFoldDB" id="A0A166AMV1"/>
<dbReference type="EMBL" id="LWMV01000170">
    <property type="protein sequence ID" value="KZX12242.1"/>
    <property type="molecule type" value="Genomic_DNA"/>
</dbReference>
<dbReference type="GO" id="GO:0008170">
    <property type="term" value="F:N-methyltransferase activity"/>
    <property type="evidence" value="ECO:0007669"/>
    <property type="project" value="InterPro"/>
</dbReference>
<dbReference type="SUPFAM" id="SSF53335">
    <property type="entry name" value="S-adenosyl-L-methionine-dependent methyltransferases"/>
    <property type="match status" value="1"/>
</dbReference>
<sequence>MILDYSNKKSKNKILSNGDNNLFKNIQFNIEYDNLLVHGENLKVLKSMLYNLNLKGKIDLIYIDPPFSTNNVFKISGDRANTISSSLNDEIAYTDSLTGSTFIEFLRERLIILKELMSDKGSIYLHIDYKIGHYVKIMMDEVFGIENFRGDIARIKCNPKNFKRKVYGNMKDLILFYTKTNNYTWNEPRIPLDDEDIKKLCSKIDDKGLRYTTVPLHAPGETKNGPTGSKWKGMYPPKGRHWRCNPKELDKLEENGMIEWSKNGVPRKKVYADEKKRKGKLLQDIWTYKDSQNPKYPTEKNMDMLQQIIKTSSNPEDVILDCFCGSGTTLLSSQKLNRHWIGIDESEKAIKVTKNRLNEIQTTLDNLKIDYKFFDLSQKT</sequence>
<name>A0A166AMV1_9EURY</name>
<dbReference type="GO" id="GO:0032259">
    <property type="term" value="P:methylation"/>
    <property type="evidence" value="ECO:0007669"/>
    <property type="project" value="UniProtKB-KW"/>
</dbReference>
<feature type="coiled-coil region" evidence="5">
    <location>
        <begin position="343"/>
        <end position="370"/>
    </location>
</feature>
<evidence type="ECO:0000313" key="8">
    <source>
        <dbReference type="Proteomes" id="UP000077245"/>
    </source>
</evidence>
<dbReference type="PANTHER" id="PTHR13370:SF3">
    <property type="entry name" value="TRNA (GUANINE(10)-N2)-METHYLTRANSFERASE HOMOLOG"/>
    <property type="match status" value="1"/>
</dbReference>
<dbReference type="InterPro" id="IPR002052">
    <property type="entry name" value="DNA_methylase_N6_adenine_CS"/>
</dbReference>
<dbReference type="Proteomes" id="UP000077245">
    <property type="component" value="Unassembled WGS sequence"/>
</dbReference>
<keyword evidence="5" id="KW-0175">Coiled coil</keyword>
<protein>
    <recommendedName>
        <fullName evidence="4">Type II methyltransferase</fullName>
        <ecNumber evidence="4">2.1.1.113</ecNumber>
    </recommendedName>
    <alternativeName>
        <fullName evidence="4">N-4 cytosine-specific methyltransferase</fullName>
    </alternativeName>
</protein>
<dbReference type="PANTHER" id="PTHR13370">
    <property type="entry name" value="RNA METHYLASE-RELATED"/>
    <property type="match status" value="1"/>
</dbReference>
<evidence type="ECO:0000256" key="2">
    <source>
        <dbReference type="ARBA" id="ARBA00022603"/>
    </source>
</evidence>
<evidence type="ECO:0000256" key="5">
    <source>
        <dbReference type="SAM" id="Coils"/>
    </source>
</evidence>
<comment type="caution">
    <text evidence="7">The sequence shown here is derived from an EMBL/GenBank/DDBJ whole genome shotgun (WGS) entry which is preliminary data.</text>
</comment>
<keyword evidence="4" id="KW-0949">S-adenosyl-L-methionine</keyword>
<dbReference type="GO" id="GO:0005737">
    <property type="term" value="C:cytoplasm"/>
    <property type="evidence" value="ECO:0007669"/>
    <property type="project" value="TreeGrafter"/>
</dbReference>
<dbReference type="Gene3D" id="3.40.50.150">
    <property type="entry name" value="Vaccinia Virus protein VP39"/>
    <property type="match status" value="1"/>
</dbReference>
<dbReference type="GO" id="GO:0009007">
    <property type="term" value="F:site-specific DNA-methyltransferase (adenine-specific) activity"/>
    <property type="evidence" value="ECO:0007669"/>
    <property type="project" value="TreeGrafter"/>
</dbReference>
<dbReference type="GO" id="GO:0003677">
    <property type="term" value="F:DNA binding"/>
    <property type="evidence" value="ECO:0007669"/>
    <property type="project" value="InterPro"/>
</dbReference>
<keyword evidence="8" id="KW-1185">Reference proteome</keyword>
<dbReference type="PROSITE" id="PS00092">
    <property type="entry name" value="N6_MTASE"/>
    <property type="match status" value="1"/>
</dbReference>
<dbReference type="GO" id="GO:0015667">
    <property type="term" value="F:site-specific DNA-methyltransferase (cytosine-N4-specific) activity"/>
    <property type="evidence" value="ECO:0007669"/>
    <property type="project" value="UniProtKB-EC"/>
</dbReference>
<dbReference type="InterPro" id="IPR002941">
    <property type="entry name" value="DNA_methylase_N4/N6"/>
</dbReference>
<gene>
    <name evidence="7" type="primary">mboIIM</name>
    <name evidence="7" type="ORF">MBCUR_10940</name>
</gene>
<dbReference type="GO" id="GO:0009307">
    <property type="term" value="P:DNA restriction-modification system"/>
    <property type="evidence" value="ECO:0007669"/>
    <property type="project" value="UniProtKB-KW"/>
</dbReference>
<evidence type="ECO:0000259" key="6">
    <source>
        <dbReference type="Pfam" id="PF01555"/>
    </source>
</evidence>
<dbReference type="OrthoDB" id="77693at2157"/>
<evidence type="ECO:0000256" key="3">
    <source>
        <dbReference type="ARBA" id="ARBA00022679"/>
    </source>
</evidence>
<evidence type="ECO:0000313" key="7">
    <source>
        <dbReference type="EMBL" id="KZX12242.1"/>
    </source>
</evidence>
<dbReference type="Pfam" id="PF01555">
    <property type="entry name" value="N6_N4_Mtase"/>
    <property type="match status" value="1"/>
</dbReference>
<keyword evidence="3 7" id="KW-0808">Transferase</keyword>
<dbReference type="PATRIC" id="fig|49547.3.peg.1169"/>
<keyword evidence="4" id="KW-0680">Restriction system</keyword>
<proteinExistence type="inferred from homology"/>
<reference evidence="7 8" key="1">
    <citation type="submission" date="2016-04" db="EMBL/GenBank/DDBJ databases">
        <title>Genome sequence of Methanobrevibacter curvatus DSM 11111.</title>
        <authorList>
            <person name="Poehlein A."/>
            <person name="Seedorf H."/>
            <person name="Daniel R."/>
        </authorList>
    </citation>
    <scope>NUCLEOTIDE SEQUENCE [LARGE SCALE GENOMIC DNA]</scope>
    <source>
        <strain evidence="7 8">DSM 11111</strain>
    </source>
</reference>